<comment type="similarity">
    <text evidence="1">Belongs to the arsA ATPase family.</text>
</comment>
<accession>A0A943QPK2</accession>
<dbReference type="Pfam" id="PF02374">
    <property type="entry name" value="ArsA_ATPase"/>
    <property type="match status" value="3"/>
</dbReference>
<dbReference type="SMART" id="SM00382">
    <property type="entry name" value="AAA"/>
    <property type="match status" value="2"/>
</dbReference>
<dbReference type="GO" id="GO:0016887">
    <property type="term" value="F:ATP hydrolysis activity"/>
    <property type="evidence" value="ECO:0007669"/>
    <property type="project" value="InterPro"/>
</dbReference>
<dbReference type="NCBIfam" id="TIGR04291">
    <property type="entry name" value="arsen_driv_ArsA"/>
    <property type="match status" value="1"/>
</dbReference>
<feature type="domain" description="AAA+ ATPase" evidence="2">
    <location>
        <begin position="12"/>
        <end position="233"/>
    </location>
</feature>
<evidence type="ECO:0000313" key="3">
    <source>
        <dbReference type="EMBL" id="MBS5965736.1"/>
    </source>
</evidence>
<dbReference type="PANTHER" id="PTHR10803:SF3">
    <property type="entry name" value="ATPASE GET3"/>
    <property type="match status" value="1"/>
</dbReference>
<sequence>MYTRFNPENVKLNKYLFFTGKGGVGKTSIASSLAINLADQGKKVILVSTDPASNLQDIFDTDLDNKIRDIDKVKNLKLANFEPEKALEDYKESVVGPQRGKLPDEVIKAMEEQLSGSCTTEVAAFKEFTSFIADEELANEYDHIIFDTAPTGHTLRMLELPSAWTNFLDNNKYGASCLGQLSGLDEERGIYKKAVDNLADSELTSLILVSRPIETALKEAARTSNELHEIGVDNQIHIINGMLDSYDDDLSTAIHNMQKRDVEAMPEGLKDLETYYLPLKPYNTSSIENLRKFFSDGIEEKMESSVTIDTSKISRLEDVVDDLYKNNKKVILTMGKGGVGKTTIAAAIALALNEKGQKVHLATTDPADHLKYIISERENLTISYIDEDRELESYREEVLGKAKEDGASEEDIDYIEEDLRSPCTQEIAVFRAFADIVDKSEDEIVVIDTAPTGHTILLLESTESYNREISRSQGDVPESVKKLLPRLKDKDYTEVLIIALAEATPYYEAKRLKEDLDRAEIFNKWWIINSSYFASGSQNEILKARADQEKEWIKTIDETSQSNTALVEWIPEDLKEDNLKDLL</sequence>
<protein>
    <submittedName>
        <fullName evidence="3">Arsenical pump-driving ATPase</fullName>
    </submittedName>
</protein>
<proteinExistence type="inferred from homology"/>
<dbReference type="GO" id="GO:0015446">
    <property type="term" value="F:ATPase-coupled arsenite transmembrane transporter activity"/>
    <property type="evidence" value="ECO:0007669"/>
    <property type="project" value="InterPro"/>
</dbReference>
<dbReference type="SUPFAM" id="SSF52540">
    <property type="entry name" value="P-loop containing nucleoside triphosphate hydrolases"/>
    <property type="match status" value="2"/>
</dbReference>
<evidence type="ECO:0000259" key="2">
    <source>
        <dbReference type="SMART" id="SM00382"/>
    </source>
</evidence>
<evidence type="ECO:0000313" key="4">
    <source>
        <dbReference type="Proteomes" id="UP000730862"/>
    </source>
</evidence>
<dbReference type="InterPro" id="IPR027417">
    <property type="entry name" value="P-loop_NTPase"/>
</dbReference>
<name>A0A943QPK2_FINMA</name>
<dbReference type="Gene3D" id="3.40.50.300">
    <property type="entry name" value="P-loop containing nucleotide triphosphate hydrolases"/>
    <property type="match status" value="2"/>
</dbReference>
<comment type="caution">
    <text evidence="3">The sequence shown here is derived from an EMBL/GenBank/DDBJ whole genome shotgun (WGS) entry which is preliminary data.</text>
</comment>
<dbReference type="InterPro" id="IPR016300">
    <property type="entry name" value="ATPase_ArsA/GET3"/>
</dbReference>
<dbReference type="PANTHER" id="PTHR10803">
    <property type="entry name" value="ARSENICAL PUMP-DRIVING ATPASE ARSENITE-TRANSLOCATING ATPASE"/>
    <property type="match status" value="1"/>
</dbReference>
<gene>
    <name evidence="3" type="primary">arsA</name>
    <name evidence="3" type="ORF">KIA07_08775</name>
</gene>
<dbReference type="EMBL" id="JAHAIK010000036">
    <property type="protein sequence ID" value="MBS5965736.1"/>
    <property type="molecule type" value="Genomic_DNA"/>
</dbReference>
<dbReference type="PIRSF" id="PIRSF001327">
    <property type="entry name" value="Arsenical_pump-driving_ATPase"/>
    <property type="match status" value="1"/>
</dbReference>
<dbReference type="GO" id="GO:0005524">
    <property type="term" value="F:ATP binding"/>
    <property type="evidence" value="ECO:0007669"/>
    <property type="project" value="InterPro"/>
</dbReference>
<feature type="domain" description="AAA+ ATPase" evidence="2">
    <location>
        <begin position="327"/>
        <end position="531"/>
    </location>
</feature>
<dbReference type="CDD" id="cd02035">
    <property type="entry name" value="ArsA"/>
    <property type="match status" value="2"/>
</dbReference>
<dbReference type="NCBIfam" id="TIGR00345">
    <property type="entry name" value="GET3_arsA_TRC40"/>
    <property type="match status" value="1"/>
</dbReference>
<organism evidence="3 4">
    <name type="scientific">Finegoldia magna</name>
    <name type="common">Peptostreptococcus magnus</name>
    <dbReference type="NCBI Taxonomy" id="1260"/>
    <lineage>
        <taxon>Bacteria</taxon>
        <taxon>Bacillati</taxon>
        <taxon>Bacillota</taxon>
        <taxon>Tissierellia</taxon>
        <taxon>Tissierellales</taxon>
        <taxon>Peptoniphilaceae</taxon>
        <taxon>Finegoldia</taxon>
    </lineage>
</organism>
<dbReference type="InterPro" id="IPR003593">
    <property type="entry name" value="AAA+_ATPase"/>
</dbReference>
<dbReference type="RefSeq" id="WP_278736326.1">
    <property type="nucleotide sequence ID" value="NZ_JAHAIK010000036.1"/>
</dbReference>
<dbReference type="InterPro" id="IPR027541">
    <property type="entry name" value="Ars_ATPase"/>
</dbReference>
<dbReference type="AlphaFoldDB" id="A0A943QPK2"/>
<reference evidence="3" key="1">
    <citation type="submission" date="2021-02" db="EMBL/GenBank/DDBJ databases">
        <title>Infant gut strain persistence is associated with maternal origin, phylogeny, and functional potential including surface adhesion and iron acquisition.</title>
        <authorList>
            <person name="Lou Y.C."/>
        </authorList>
    </citation>
    <scope>NUCLEOTIDE SEQUENCE</scope>
    <source>
        <strain evidence="3">L3_058_000G1_dasL3_058_000G1_concoct_72</strain>
    </source>
</reference>
<dbReference type="Proteomes" id="UP000730862">
    <property type="component" value="Unassembled WGS sequence"/>
</dbReference>
<dbReference type="InterPro" id="IPR025723">
    <property type="entry name" value="ArsA/GET3_ATPase-like"/>
</dbReference>
<evidence type="ECO:0000256" key="1">
    <source>
        <dbReference type="ARBA" id="ARBA00011040"/>
    </source>
</evidence>